<organism evidence="1 2">
    <name type="scientific">Gossypium harknessii</name>
    <dbReference type="NCBI Taxonomy" id="34285"/>
    <lineage>
        <taxon>Eukaryota</taxon>
        <taxon>Viridiplantae</taxon>
        <taxon>Streptophyta</taxon>
        <taxon>Embryophyta</taxon>
        <taxon>Tracheophyta</taxon>
        <taxon>Spermatophyta</taxon>
        <taxon>Magnoliopsida</taxon>
        <taxon>eudicotyledons</taxon>
        <taxon>Gunneridae</taxon>
        <taxon>Pentapetalae</taxon>
        <taxon>rosids</taxon>
        <taxon>malvids</taxon>
        <taxon>Malvales</taxon>
        <taxon>Malvaceae</taxon>
        <taxon>Malvoideae</taxon>
        <taxon>Gossypium</taxon>
    </lineage>
</organism>
<proteinExistence type="predicted"/>
<accession>A0A7J9GG26</accession>
<evidence type="ECO:0000313" key="2">
    <source>
        <dbReference type="Proteomes" id="UP000593560"/>
    </source>
</evidence>
<evidence type="ECO:0000313" key="1">
    <source>
        <dbReference type="EMBL" id="MBA0796529.1"/>
    </source>
</evidence>
<dbReference type="EMBL" id="JABFAD010000004">
    <property type="protein sequence ID" value="MBA0796529.1"/>
    <property type="molecule type" value="Genomic_DNA"/>
</dbReference>
<reference evidence="1 2" key="1">
    <citation type="journal article" date="2019" name="Genome Biol. Evol.">
        <title>Insights into the evolution of the New World diploid cottons (Gossypium, subgenus Houzingenia) based on genome sequencing.</title>
        <authorList>
            <person name="Grover C.E."/>
            <person name="Arick M.A. 2nd"/>
            <person name="Thrash A."/>
            <person name="Conover J.L."/>
            <person name="Sanders W.S."/>
            <person name="Peterson D.G."/>
            <person name="Frelichowski J.E."/>
            <person name="Scheffler J.A."/>
            <person name="Scheffler B.E."/>
            <person name="Wendel J.F."/>
        </authorList>
    </citation>
    <scope>NUCLEOTIDE SEQUENCE [LARGE SCALE GENOMIC DNA]</scope>
    <source>
        <strain evidence="1">0</strain>
        <tissue evidence="1">Leaf</tissue>
    </source>
</reference>
<dbReference type="Proteomes" id="UP000593560">
    <property type="component" value="Unassembled WGS sequence"/>
</dbReference>
<name>A0A7J9GG26_9ROSI</name>
<protein>
    <submittedName>
        <fullName evidence="1">Uncharacterized protein</fullName>
    </submittedName>
</protein>
<dbReference type="AlphaFoldDB" id="A0A7J9GG26"/>
<gene>
    <name evidence="1" type="ORF">Gohar_007292</name>
</gene>
<keyword evidence="2" id="KW-1185">Reference proteome</keyword>
<sequence length="17" mass="2247">MKDLYKYLTILYDKYIY</sequence>
<comment type="caution">
    <text evidence="1">The sequence shown here is derived from an EMBL/GenBank/DDBJ whole genome shotgun (WGS) entry which is preliminary data.</text>
</comment>